<comment type="caution">
    <text evidence="2">The sequence shown here is derived from an EMBL/GenBank/DDBJ whole genome shotgun (WGS) entry which is preliminary data.</text>
</comment>
<proteinExistence type="predicted"/>
<evidence type="ECO:0000313" key="2">
    <source>
        <dbReference type="EMBL" id="GFU36396.1"/>
    </source>
</evidence>
<gene>
    <name evidence="2" type="ORF">NPIL_101761</name>
    <name evidence="1" type="ORF">NPIL_503271</name>
</gene>
<accession>A0A8X6QPV7</accession>
<sequence>MSVETIIADYIKQRSSVKGMTPN</sequence>
<dbReference type="Proteomes" id="UP000887013">
    <property type="component" value="Unassembled WGS sequence"/>
</dbReference>
<evidence type="ECO:0000313" key="1">
    <source>
        <dbReference type="EMBL" id="GFU09994.1"/>
    </source>
</evidence>
<dbReference type="EMBL" id="BMAW01124888">
    <property type="protein sequence ID" value="GFU09994.1"/>
    <property type="molecule type" value="Genomic_DNA"/>
</dbReference>
<reference evidence="2" key="1">
    <citation type="submission" date="2020-08" db="EMBL/GenBank/DDBJ databases">
        <title>Multicomponent nature underlies the extraordinary mechanical properties of spider dragline silk.</title>
        <authorList>
            <person name="Kono N."/>
            <person name="Nakamura H."/>
            <person name="Mori M."/>
            <person name="Yoshida Y."/>
            <person name="Ohtoshi R."/>
            <person name="Malay A.D."/>
            <person name="Moran D.A.P."/>
            <person name="Tomita M."/>
            <person name="Numata K."/>
            <person name="Arakawa K."/>
        </authorList>
    </citation>
    <scope>NUCLEOTIDE SEQUENCE</scope>
</reference>
<dbReference type="EMBL" id="BMAW01034712">
    <property type="protein sequence ID" value="GFU36396.1"/>
    <property type="molecule type" value="Genomic_DNA"/>
</dbReference>
<feature type="non-terminal residue" evidence="2">
    <location>
        <position position="23"/>
    </location>
</feature>
<protein>
    <submittedName>
        <fullName evidence="2">Uncharacterized protein</fullName>
    </submittedName>
</protein>
<organism evidence="2 3">
    <name type="scientific">Nephila pilipes</name>
    <name type="common">Giant wood spider</name>
    <name type="synonym">Nephila maculata</name>
    <dbReference type="NCBI Taxonomy" id="299642"/>
    <lineage>
        <taxon>Eukaryota</taxon>
        <taxon>Metazoa</taxon>
        <taxon>Ecdysozoa</taxon>
        <taxon>Arthropoda</taxon>
        <taxon>Chelicerata</taxon>
        <taxon>Arachnida</taxon>
        <taxon>Araneae</taxon>
        <taxon>Araneomorphae</taxon>
        <taxon>Entelegynae</taxon>
        <taxon>Araneoidea</taxon>
        <taxon>Nephilidae</taxon>
        <taxon>Nephila</taxon>
    </lineage>
</organism>
<dbReference type="AlphaFoldDB" id="A0A8X6QPV7"/>
<name>A0A8X6QPV7_NEPPI</name>
<evidence type="ECO:0000313" key="3">
    <source>
        <dbReference type="Proteomes" id="UP000887013"/>
    </source>
</evidence>
<keyword evidence="3" id="KW-1185">Reference proteome</keyword>